<dbReference type="OMA" id="FWFVACT"/>
<keyword evidence="4 6" id="KW-1133">Transmembrane helix</keyword>
<feature type="region of interest" description="Disordered" evidence="7">
    <location>
        <begin position="541"/>
        <end position="584"/>
    </location>
</feature>
<comment type="subcellular location">
    <subcellularLocation>
        <location evidence="6">Cell membrane</location>
        <topology evidence="6">Multi-pass membrane protein</topology>
    </subcellularLocation>
    <subcellularLocation>
        <location evidence="1">Membrane</location>
        <topology evidence="1">Multi-pass membrane protein</topology>
    </subcellularLocation>
</comment>
<feature type="transmembrane region" description="Helical" evidence="6">
    <location>
        <begin position="435"/>
        <end position="458"/>
    </location>
</feature>
<keyword evidence="3 6" id="KW-0812">Transmembrane</keyword>
<dbReference type="OrthoDB" id="420519at2759"/>
<reference evidence="8 9" key="1">
    <citation type="journal article" date="2014" name="Nat. Commun.">
        <title>Klebsormidium flaccidum genome reveals primary factors for plant terrestrial adaptation.</title>
        <authorList>
            <person name="Hori K."/>
            <person name="Maruyama F."/>
            <person name="Fujisawa T."/>
            <person name="Togashi T."/>
            <person name="Yamamoto N."/>
            <person name="Seo M."/>
            <person name="Sato S."/>
            <person name="Yamada T."/>
            <person name="Mori H."/>
            <person name="Tajima N."/>
            <person name="Moriyama T."/>
            <person name="Ikeuchi M."/>
            <person name="Watanabe M."/>
            <person name="Wada H."/>
            <person name="Kobayashi K."/>
            <person name="Saito M."/>
            <person name="Masuda T."/>
            <person name="Sasaki-Sekimoto Y."/>
            <person name="Mashiguchi K."/>
            <person name="Awai K."/>
            <person name="Shimojima M."/>
            <person name="Masuda S."/>
            <person name="Iwai M."/>
            <person name="Nobusawa T."/>
            <person name="Narise T."/>
            <person name="Kondo S."/>
            <person name="Saito H."/>
            <person name="Sato R."/>
            <person name="Murakawa M."/>
            <person name="Ihara Y."/>
            <person name="Oshima-Yamada Y."/>
            <person name="Ohtaka K."/>
            <person name="Satoh M."/>
            <person name="Sonobe K."/>
            <person name="Ishii M."/>
            <person name="Ohtani R."/>
            <person name="Kanamori-Sato M."/>
            <person name="Honoki R."/>
            <person name="Miyazaki D."/>
            <person name="Mochizuki H."/>
            <person name="Umetsu J."/>
            <person name="Higashi K."/>
            <person name="Shibata D."/>
            <person name="Kamiya Y."/>
            <person name="Sato N."/>
            <person name="Nakamura Y."/>
            <person name="Tabata S."/>
            <person name="Ida S."/>
            <person name="Kurokawa K."/>
            <person name="Ohta H."/>
        </authorList>
    </citation>
    <scope>NUCLEOTIDE SEQUENCE [LARGE SCALE GENOMIC DNA]</scope>
    <source>
        <strain evidence="8 9">NIES-2285</strain>
    </source>
</reference>
<keyword evidence="5 6" id="KW-0472">Membrane</keyword>
<evidence type="ECO:0000256" key="4">
    <source>
        <dbReference type="ARBA" id="ARBA00022989"/>
    </source>
</evidence>
<feature type="transmembrane region" description="Helical" evidence="6">
    <location>
        <begin position="221"/>
        <end position="242"/>
    </location>
</feature>
<evidence type="ECO:0000256" key="6">
    <source>
        <dbReference type="RuleBase" id="RU368066"/>
    </source>
</evidence>
<accession>A0A1Y1ILX3</accession>
<evidence type="ECO:0000313" key="8">
    <source>
        <dbReference type="EMBL" id="GAQ91794.1"/>
    </source>
</evidence>
<dbReference type="Pfam" id="PF04515">
    <property type="entry name" value="Choline_transpo"/>
    <property type="match status" value="1"/>
</dbReference>
<dbReference type="GO" id="GO:0022857">
    <property type="term" value="F:transmembrane transporter activity"/>
    <property type="evidence" value="ECO:0000318"/>
    <property type="project" value="GO_Central"/>
</dbReference>
<evidence type="ECO:0000256" key="5">
    <source>
        <dbReference type="ARBA" id="ARBA00023136"/>
    </source>
</evidence>
<keyword evidence="9" id="KW-1185">Reference proteome</keyword>
<feature type="transmembrane region" description="Helical" evidence="6">
    <location>
        <begin position="148"/>
        <end position="170"/>
    </location>
</feature>
<feature type="transmembrane region" description="Helical" evidence="6">
    <location>
        <begin position="336"/>
        <end position="357"/>
    </location>
</feature>
<dbReference type="GO" id="GO:0016020">
    <property type="term" value="C:membrane"/>
    <property type="evidence" value="ECO:0000318"/>
    <property type="project" value="GO_Central"/>
</dbReference>
<organism evidence="8 9">
    <name type="scientific">Klebsormidium nitens</name>
    <name type="common">Green alga</name>
    <name type="synonym">Ulothrix nitens</name>
    <dbReference type="NCBI Taxonomy" id="105231"/>
    <lineage>
        <taxon>Eukaryota</taxon>
        <taxon>Viridiplantae</taxon>
        <taxon>Streptophyta</taxon>
        <taxon>Klebsormidiophyceae</taxon>
        <taxon>Klebsormidiales</taxon>
        <taxon>Klebsormidiaceae</taxon>
        <taxon>Klebsormidium</taxon>
    </lineage>
</organism>
<comment type="similarity">
    <text evidence="2 6">Belongs to the CTL (choline transporter-like) family.</text>
</comment>
<dbReference type="AlphaFoldDB" id="A0A1Y1ILX3"/>
<proteinExistence type="inferred from homology"/>
<dbReference type="PANTHER" id="PTHR12385:SF98">
    <property type="entry name" value="CHOLINE TRANSPORTER-LIKE PROTEIN"/>
    <property type="match status" value="1"/>
</dbReference>
<evidence type="ECO:0000256" key="3">
    <source>
        <dbReference type="ARBA" id="ARBA00022692"/>
    </source>
</evidence>
<dbReference type="InterPro" id="IPR007603">
    <property type="entry name" value="Choline_transptr-like"/>
</dbReference>
<protein>
    <recommendedName>
        <fullName evidence="6">Choline transporter-like protein</fullName>
    </recommendedName>
</protein>
<sequence length="584" mass="62842">MAHYPTVDTSPPELEAASVEQPFLAAGQSSNTASQRLGYHSGRRSYRDAFFLVLFLTALGATVGIGIYGILHRNRDFLDLVGKDSLNDPANCPAYHTDNVTLLNHLRSNEATLGALAKAFLTPVAVTLGASVVLGLILLWLLKTVPFFLVYATVSLVVLSPALGGLAAYSLARDDRQRDPQIVLYPAGATAVLAFVFWYIRDKLALTARLLGCSAAALRENLSLLTFVALVQVFAVVIWVPIPALIGVAYTDGRLAPNPDLKPGQACGANYDVTCCAWQPKSWFPAYAALAGVVALWLAALVNHIQSFTVAGVIAQWYFAELGHRRRAPICKNLRYAVGPSLGTLCLSSLVVTVISLVKDALENAKQKLRESGGENLLLSCVVCCFEAILSGIEFVTKFTIITVAITGDSFCSAAARTFVLLRRNLLSSVTVDSVSIWVLNLGTFVLSAAWGTAVGLFCSRQWSHHNAPGFDREDAGALGAVEGQVCFLVAFALLRLFSQLLLSVVDTVYICFALDKNQGDVTRRQVHEIYEKLPSVKKGRHGEDYEAAQGNGGQPYYASAPPVPGLPAHNATRGEPVTGYPLR</sequence>
<evidence type="ECO:0000313" key="9">
    <source>
        <dbReference type="Proteomes" id="UP000054558"/>
    </source>
</evidence>
<feature type="transmembrane region" description="Helical" evidence="6">
    <location>
        <begin position="49"/>
        <end position="71"/>
    </location>
</feature>
<feature type="transmembrane region" description="Helical" evidence="6">
    <location>
        <begin position="182"/>
        <end position="200"/>
    </location>
</feature>
<dbReference type="PANTHER" id="PTHR12385">
    <property type="entry name" value="CHOLINE TRANSPORTER-LIKE (SLC FAMILY 44)"/>
    <property type="match status" value="1"/>
</dbReference>
<evidence type="ECO:0000256" key="1">
    <source>
        <dbReference type="ARBA" id="ARBA00004141"/>
    </source>
</evidence>
<evidence type="ECO:0000256" key="2">
    <source>
        <dbReference type="ARBA" id="ARBA00007168"/>
    </source>
</evidence>
<dbReference type="Proteomes" id="UP000054558">
    <property type="component" value="Unassembled WGS sequence"/>
</dbReference>
<feature type="transmembrane region" description="Helical" evidence="6">
    <location>
        <begin position="287"/>
        <end position="315"/>
    </location>
</feature>
<dbReference type="GO" id="GO:0005886">
    <property type="term" value="C:plasma membrane"/>
    <property type="evidence" value="ECO:0007669"/>
    <property type="project" value="UniProtKB-SubCell"/>
</dbReference>
<name>A0A1Y1ILX3_KLENI</name>
<evidence type="ECO:0000256" key="7">
    <source>
        <dbReference type="SAM" id="MobiDB-lite"/>
    </source>
</evidence>
<gene>
    <name evidence="8" type="ORF">KFL_008560040</name>
</gene>
<comment type="function">
    <text evidence="6">Choline transporter.</text>
</comment>
<dbReference type="EMBL" id="DF237805">
    <property type="protein sequence ID" value="GAQ91794.1"/>
    <property type="molecule type" value="Genomic_DNA"/>
</dbReference>
<feature type="transmembrane region" description="Helical" evidence="6">
    <location>
        <begin position="478"/>
        <end position="498"/>
    </location>
</feature>
<feature type="transmembrane region" description="Helical" evidence="6">
    <location>
        <begin position="120"/>
        <end position="141"/>
    </location>
</feature>
<feature type="transmembrane region" description="Helical" evidence="6">
    <location>
        <begin position="401"/>
        <end position="423"/>
    </location>
</feature>
<dbReference type="GO" id="GO:0055085">
    <property type="term" value="P:transmembrane transport"/>
    <property type="evidence" value="ECO:0000318"/>
    <property type="project" value="GO_Central"/>
</dbReference>